<evidence type="ECO:0000256" key="12">
    <source>
        <dbReference type="ARBA" id="ARBA00029811"/>
    </source>
</evidence>
<evidence type="ECO:0000313" key="18">
    <source>
        <dbReference type="EMBL" id="GAA5142653.1"/>
    </source>
</evidence>
<reference evidence="19" key="1">
    <citation type="journal article" date="2019" name="Int. J. Syst. Evol. Microbiol.">
        <title>The Global Catalogue of Microorganisms (GCM) 10K type strain sequencing project: providing services to taxonomists for standard genome sequencing and annotation.</title>
        <authorList>
            <consortium name="The Broad Institute Genomics Platform"/>
            <consortium name="The Broad Institute Genome Sequencing Center for Infectious Disease"/>
            <person name="Wu L."/>
            <person name="Ma J."/>
        </authorList>
    </citation>
    <scope>NUCLEOTIDE SEQUENCE [LARGE SCALE GENOMIC DNA]</scope>
    <source>
        <strain evidence="19">JCM 18459</strain>
    </source>
</reference>
<accession>A0ABP9P906</accession>
<dbReference type="PRINTS" id="PR00756">
    <property type="entry name" value="ALADIPTASE"/>
</dbReference>
<dbReference type="Proteomes" id="UP001500221">
    <property type="component" value="Unassembled WGS sequence"/>
</dbReference>
<evidence type="ECO:0000256" key="10">
    <source>
        <dbReference type="ARBA" id="ARBA00022833"/>
    </source>
</evidence>
<name>A0ABP9P906_9ACTN</name>
<dbReference type="InterPro" id="IPR042097">
    <property type="entry name" value="Aminopeptidase_N-like_N_sf"/>
</dbReference>
<evidence type="ECO:0000256" key="1">
    <source>
        <dbReference type="ARBA" id="ARBA00000098"/>
    </source>
</evidence>
<evidence type="ECO:0000256" key="6">
    <source>
        <dbReference type="ARBA" id="ARBA00022438"/>
    </source>
</evidence>
<evidence type="ECO:0000256" key="15">
    <source>
        <dbReference type="SAM" id="SignalP"/>
    </source>
</evidence>
<evidence type="ECO:0000256" key="8">
    <source>
        <dbReference type="ARBA" id="ARBA00022723"/>
    </source>
</evidence>
<comment type="caution">
    <text evidence="18">The sequence shown here is derived from an EMBL/GenBank/DDBJ whole genome shotgun (WGS) entry which is preliminary data.</text>
</comment>
<evidence type="ECO:0000256" key="2">
    <source>
        <dbReference type="ARBA" id="ARBA00001947"/>
    </source>
</evidence>
<dbReference type="Gene3D" id="1.10.390.10">
    <property type="entry name" value="Neutral Protease Domain 2"/>
    <property type="match status" value="1"/>
</dbReference>
<dbReference type="Pfam" id="PF17900">
    <property type="entry name" value="Peptidase_M1_N"/>
    <property type="match status" value="1"/>
</dbReference>
<dbReference type="PROSITE" id="PS51257">
    <property type="entry name" value="PROKAR_LIPOPROTEIN"/>
    <property type="match status" value="1"/>
</dbReference>
<keyword evidence="19" id="KW-1185">Reference proteome</keyword>
<evidence type="ECO:0000256" key="7">
    <source>
        <dbReference type="ARBA" id="ARBA00022670"/>
    </source>
</evidence>
<dbReference type="SUPFAM" id="SSF55486">
    <property type="entry name" value="Metalloproteases ('zincins'), catalytic domain"/>
    <property type="match status" value="1"/>
</dbReference>
<dbReference type="PANTHER" id="PTHR11533">
    <property type="entry name" value="PROTEASE M1 ZINC METALLOPROTEASE"/>
    <property type="match status" value="1"/>
</dbReference>
<organism evidence="18 19">
    <name type="scientific">Nocardioides marinquilinus</name>
    <dbReference type="NCBI Taxonomy" id="1210400"/>
    <lineage>
        <taxon>Bacteria</taxon>
        <taxon>Bacillati</taxon>
        <taxon>Actinomycetota</taxon>
        <taxon>Actinomycetes</taxon>
        <taxon>Propionibacteriales</taxon>
        <taxon>Nocardioidaceae</taxon>
        <taxon>Nocardioides</taxon>
    </lineage>
</organism>
<gene>
    <name evidence="18" type="ORF">GCM10023340_06470</name>
</gene>
<comment type="cofactor">
    <cofactor evidence="2">
        <name>Zn(2+)</name>
        <dbReference type="ChEBI" id="CHEBI:29105"/>
    </cofactor>
</comment>
<evidence type="ECO:0000313" key="19">
    <source>
        <dbReference type="Proteomes" id="UP001500221"/>
    </source>
</evidence>
<feature type="domain" description="Aminopeptidase N-like N-terminal" evidence="17">
    <location>
        <begin position="90"/>
        <end position="265"/>
    </location>
</feature>
<keyword evidence="6" id="KW-0031">Aminopeptidase</keyword>
<dbReference type="PANTHER" id="PTHR11533:SF174">
    <property type="entry name" value="PUROMYCIN-SENSITIVE AMINOPEPTIDASE-RELATED"/>
    <property type="match status" value="1"/>
</dbReference>
<evidence type="ECO:0000256" key="5">
    <source>
        <dbReference type="ARBA" id="ARBA00015611"/>
    </source>
</evidence>
<keyword evidence="11" id="KW-0482">Metalloprotease</keyword>
<dbReference type="EC" id="3.4.11.2" evidence="4"/>
<dbReference type="SUPFAM" id="SSF63737">
    <property type="entry name" value="Leukotriene A4 hydrolase N-terminal domain"/>
    <property type="match status" value="1"/>
</dbReference>
<keyword evidence="15" id="KW-0732">Signal</keyword>
<dbReference type="EMBL" id="BAABKG010000001">
    <property type="protein sequence ID" value="GAA5142653.1"/>
    <property type="molecule type" value="Genomic_DNA"/>
</dbReference>
<feature type="signal peptide" evidence="15">
    <location>
        <begin position="1"/>
        <end position="21"/>
    </location>
</feature>
<protein>
    <recommendedName>
        <fullName evidence="5">Aminopeptidase N</fullName>
        <ecNumber evidence="4">3.4.11.2</ecNumber>
    </recommendedName>
    <alternativeName>
        <fullName evidence="12">Alanine aminopeptidase</fullName>
    </alternativeName>
    <alternativeName>
        <fullName evidence="13">Lysyl aminopeptidase</fullName>
    </alternativeName>
</protein>
<dbReference type="Pfam" id="PF01433">
    <property type="entry name" value="Peptidase_M1"/>
    <property type="match status" value="1"/>
</dbReference>
<evidence type="ECO:0000259" key="17">
    <source>
        <dbReference type="Pfam" id="PF17900"/>
    </source>
</evidence>
<dbReference type="CDD" id="cd09603">
    <property type="entry name" value="M1_APN_like"/>
    <property type="match status" value="1"/>
</dbReference>
<dbReference type="InterPro" id="IPR027268">
    <property type="entry name" value="Peptidase_M4/M1_CTD_sf"/>
</dbReference>
<evidence type="ECO:0000256" key="11">
    <source>
        <dbReference type="ARBA" id="ARBA00023049"/>
    </source>
</evidence>
<evidence type="ECO:0000256" key="13">
    <source>
        <dbReference type="ARBA" id="ARBA00031533"/>
    </source>
</evidence>
<evidence type="ECO:0000259" key="16">
    <source>
        <dbReference type="Pfam" id="PF01433"/>
    </source>
</evidence>
<evidence type="ECO:0000256" key="9">
    <source>
        <dbReference type="ARBA" id="ARBA00022801"/>
    </source>
</evidence>
<feature type="region of interest" description="Disordered" evidence="14">
    <location>
        <begin position="22"/>
        <end position="65"/>
    </location>
</feature>
<dbReference type="InterPro" id="IPR050344">
    <property type="entry name" value="Peptidase_M1_aminopeptidases"/>
</dbReference>
<keyword evidence="7" id="KW-0645">Protease</keyword>
<dbReference type="RefSeq" id="WP_345454469.1">
    <property type="nucleotide sequence ID" value="NZ_BAABKG010000001.1"/>
</dbReference>
<comment type="catalytic activity">
    <reaction evidence="1">
        <text>Release of an N-terminal amino acid, Xaa-|-Yaa- from a peptide, amide or arylamide. Xaa is preferably Ala, but may be most amino acids including Pro (slow action). When a terminal hydrophobic residue is followed by a prolyl residue, the two may be released as an intact Xaa-Pro dipeptide.</text>
        <dbReference type="EC" id="3.4.11.2"/>
    </reaction>
</comment>
<dbReference type="InterPro" id="IPR001930">
    <property type="entry name" value="Peptidase_M1"/>
</dbReference>
<keyword evidence="8" id="KW-0479">Metal-binding</keyword>
<proteinExistence type="inferred from homology"/>
<keyword evidence="10" id="KW-0862">Zinc</keyword>
<keyword evidence="9" id="KW-0378">Hydrolase</keyword>
<dbReference type="InterPro" id="IPR014782">
    <property type="entry name" value="Peptidase_M1_dom"/>
</dbReference>
<sequence length="503" mass="55043">MRRPLAAALSVVLLAGLAACGSDEEPEAAPSGSASAGAPSSAPASEPEEPSEPAETSEPAEPDADLDLALSEPREDSYYPEVGDPGVDALHYDLDLAWDPDTDTLTGTEVLTFRATETADRFRLDLGEPLEVTSLTLDGAEVDHEHTGKDLVVEAPVEADGRYELTLGYEGTPEPVDAPTSRGDFDTTGFTITADHETWTMQEPFGAYSWYAVNDQPSDKALYDFTLAVPSPWTGIANGEQTRSDDDGTTHVTEYHLAEPAASYLVTLAFGDYRKTDDEGPGGVPITYWTPRDAPPPDAGLRSMPAAMRWLERRLGPYPFDTAGILLVDSQSGMETQTMITLGYGDYATSPAVVLHELAHQWYGDQVTPNDWRDVWMNEGMAMYLQLMWQAEQDGVPLESYLQSIVPDERAYREEAGPPGDFDADDFASTNVYYGGALLWHSIRREVGDRAFWRAVKGWPRSQDGTSTDRETLLAYLEQQTGADLDATWDAWLLDYTSPPFPG</sequence>
<dbReference type="InterPro" id="IPR045357">
    <property type="entry name" value="Aminopeptidase_N-like_N"/>
</dbReference>
<comment type="similarity">
    <text evidence="3">Belongs to the peptidase M1 family.</text>
</comment>
<evidence type="ECO:0000256" key="14">
    <source>
        <dbReference type="SAM" id="MobiDB-lite"/>
    </source>
</evidence>
<dbReference type="Gene3D" id="2.60.40.1730">
    <property type="entry name" value="tricorn interacting facor f3 domain"/>
    <property type="match status" value="1"/>
</dbReference>
<feature type="chain" id="PRO_5046376247" description="Aminopeptidase N" evidence="15">
    <location>
        <begin position="22"/>
        <end position="503"/>
    </location>
</feature>
<feature type="compositionally biased region" description="Low complexity" evidence="14">
    <location>
        <begin position="28"/>
        <end position="45"/>
    </location>
</feature>
<feature type="domain" description="Peptidase M1 membrane alanine aminopeptidase" evidence="16">
    <location>
        <begin position="349"/>
        <end position="492"/>
    </location>
</feature>
<evidence type="ECO:0000256" key="4">
    <source>
        <dbReference type="ARBA" id="ARBA00012564"/>
    </source>
</evidence>
<evidence type="ECO:0000256" key="3">
    <source>
        <dbReference type="ARBA" id="ARBA00010136"/>
    </source>
</evidence>